<dbReference type="Proteomes" id="UP000323597">
    <property type="component" value="Chromosome D11"/>
</dbReference>
<sequence>MKMRKTQSFKRRCVFSYLSGSKKMCIPCLFFCFSKYQGFTAQTIECEFVRKRKLKASRNDQSISMVEKASAPSLFFFWWLPNCAKCLKMAVLLFKKKF</sequence>
<dbReference type="AlphaFoldDB" id="A0A5D2SNS2"/>
<proteinExistence type="predicted"/>
<gene>
    <name evidence="1" type="ORF">E1A91_D11G084300v1</name>
</gene>
<protein>
    <submittedName>
        <fullName evidence="1">Uncharacterized protein</fullName>
    </submittedName>
</protein>
<accession>A0A5D2SNS2</accession>
<organism evidence="1 2">
    <name type="scientific">Gossypium mustelinum</name>
    <name type="common">Cotton</name>
    <name type="synonym">Gossypium caicoense</name>
    <dbReference type="NCBI Taxonomy" id="34275"/>
    <lineage>
        <taxon>Eukaryota</taxon>
        <taxon>Viridiplantae</taxon>
        <taxon>Streptophyta</taxon>
        <taxon>Embryophyta</taxon>
        <taxon>Tracheophyta</taxon>
        <taxon>Spermatophyta</taxon>
        <taxon>Magnoliopsida</taxon>
        <taxon>eudicotyledons</taxon>
        <taxon>Gunneridae</taxon>
        <taxon>Pentapetalae</taxon>
        <taxon>rosids</taxon>
        <taxon>malvids</taxon>
        <taxon>Malvales</taxon>
        <taxon>Malvaceae</taxon>
        <taxon>Malvoideae</taxon>
        <taxon>Gossypium</taxon>
    </lineage>
</organism>
<name>A0A5D2SNS2_GOSMU</name>
<reference evidence="1 2" key="1">
    <citation type="submission" date="2019-07" db="EMBL/GenBank/DDBJ databases">
        <title>WGS assembly of Gossypium mustelinum.</title>
        <authorList>
            <person name="Chen Z.J."/>
            <person name="Sreedasyam A."/>
            <person name="Ando A."/>
            <person name="Song Q."/>
            <person name="De L."/>
            <person name="Hulse-Kemp A."/>
            <person name="Ding M."/>
            <person name="Ye W."/>
            <person name="Kirkbride R."/>
            <person name="Jenkins J."/>
            <person name="Plott C."/>
            <person name="Lovell J."/>
            <person name="Lin Y.-M."/>
            <person name="Vaughn R."/>
            <person name="Liu B."/>
            <person name="Li W."/>
            <person name="Simpson S."/>
            <person name="Scheffler B."/>
            <person name="Saski C."/>
            <person name="Grover C."/>
            <person name="Hu G."/>
            <person name="Conover J."/>
            <person name="Carlson J."/>
            <person name="Shu S."/>
            <person name="Boston L."/>
            <person name="Williams M."/>
            <person name="Peterson D."/>
            <person name="Mcgee K."/>
            <person name="Jones D."/>
            <person name="Wendel J."/>
            <person name="Stelly D."/>
            <person name="Grimwood J."/>
            <person name="Schmutz J."/>
        </authorList>
    </citation>
    <scope>NUCLEOTIDE SEQUENCE [LARGE SCALE GENOMIC DNA]</scope>
    <source>
        <strain evidence="1">1408120.09</strain>
    </source>
</reference>
<evidence type="ECO:0000313" key="2">
    <source>
        <dbReference type="Proteomes" id="UP000323597"/>
    </source>
</evidence>
<evidence type="ECO:0000313" key="1">
    <source>
        <dbReference type="EMBL" id="TYI54571.1"/>
    </source>
</evidence>
<dbReference type="EMBL" id="CM017659">
    <property type="protein sequence ID" value="TYI54571.1"/>
    <property type="molecule type" value="Genomic_DNA"/>
</dbReference>
<keyword evidence="2" id="KW-1185">Reference proteome</keyword>